<keyword evidence="3 5" id="KW-0694">RNA-binding</keyword>
<accession>A0A5R8KIS8</accession>
<evidence type="ECO:0000313" key="7">
    <source>
        <dbReference type="EMBL" id="TLD72236.1"/>
    </source>
</evidence>
<comment type="similarity">
    <text evidence="3 4">Belongs to the universal ribosomal protein uS15 family.</text>
</comment>
<keyword evidence="2 3" id="KW-0687">Ribonucleoprotein</keyword>
<feature type="compositionally biased region" description="Polar residues" evidence="6">
    <location>
        <begin position="1"/>
        <end position="13"/>
    </location>
</feature>
<evidence type="ECO:0000256" key="2">
    <source>
        <dbReference type="ARBA" id="ARBA00023274"/>
    </source>
</evidence>
<comment type="function">
    <text evidence="3 5">One of the primary rRNA binding proteins, it binds directly to 16S rRNA where it helps nucleate assembly of the platform of the 30S subunit by binding and bridging several RNA helices of the 16S rRNA.</text>
</comment>
<evidence type="ECO:0000256" key="4">
    <source>
        <dbReference type="RuleBase" id="RU003919"/>
    </source>
</evidence>
<dbReference type="InterPro" id="IPR005290">
    <property type="entry name" value="Ribosomal_uS15_bac-type"/>
</dbReference>
<dbReference type="AlphaFoldDB" id="A0A5R8KIS8"/>
<feature type="region of interest" description="Disordered" evidence="6">
    <location>
        <begin position="1"/>
        <end position="20"/>
    </location>
</feature>
<gene>
    <name evidence="3 7" type="primary">rpsO</name>
    <name evidence="7" type="ORF">FEM03_02445</name>
</gene>
<dbReference type="Gene3D" id="1.10.287.10">
    <property type="entry name" value="S15/NS1, RNA-binding"/>
    <property type="match status" value="1"/>
</dbReference>
<dbReference type="InterPro" id="IPR009068">
    <property type="entry name" value="uS15_NS1_RNA-bd_sf"/>
</dbReference>
<dbReference type="GO" id="GO:0019843">
    <property type="term" value="F:rRNA binding"/>
    <property type="evidence" value="ECO:0007669"/>
    <property type="project" value="UniProtKB-UniRule"/>
</dbReference>
<dbReference type="EMBL" id="VAUV01000002">
    <property type="protein sequence ID" value="TLD72236.1"/>
    <property type="molecule type" value="Genomic_DNA"/>
</dbReference>
<dbReference type="PROSITE" id="PS00362">
    <property type="entry name" value="RIBOSOMAL_S15"/>
    <property type="match status" value="1"/>
</dbReference>
<name>A0A5R8KIS8_9BACT</name>
<dbReference type="PANTHER" id="PTHR23321">
    <property type="entry name" value="RIBOSOMAL PROTEIN S15, BACTERIAL AND ORGANELLAR"/>
    <property type="match status" value="1"/>
</dbReference>
<proteinExistence type="inferred from homology"/>
<dbReference type="GO" id="GO:0022627">
    <property type="term" value="C:cytosolic small ribosomal subunit"/>
    <property type="evidence" value="ECO:0007669"/>
    <property type="project" value="TreeGrafter"/>
</dbReference>
<evidence type="ECO:0000256" key="5">
    <source>
        <dbReference type="RuleBase" id="RU004524"/>
    </source>
</evidence>
<dbReference type="Proteomes" id="UP000306196">
    <property type="component" value="Unassembled WGS sequence"/>
</dbReference>
<evidence type="ECO:0000256" key="3">
    <source>
        <dbReference type="HAMAP-Rule" id="MF_01343"/>
    </source>
</evidence>
<dbReference type="OrthoDB" id="9799262at2"/>
<dbReference type="SUPFAM" id="SSF47060">
    <property type="entry name" value="S15/NS1 RNA-binding domain"/>
    <property type="match status" value="1"/>
</dbReference>
<dbReference type="GO" id="GO:0003735">
    <property type="term" value="F:structural constituent of ribosome"/>
    <property type="evidence" value="ECO:0007669"/>
    <property type="project" value="InterPro"/>
</dbReference>
<keyword evidence="8" id="KW-1185">Reference proteome</keyword>
<comment type="caution">
    <text evidence="7">The sequence shown here is derived from an EMBL/GenBank/DDBJ whole genome shotgun (WGS) entry which is preliminary data.</text>
</comment>
<comment type="function">
    <text evidence="3">Forms an intersubunit bridge (bridge B4) with the 23S rRNA of the 50S subunit in the ribosome.</text>
</comment>
<dbReference type="NCBIfam" id="TIGR00952">
    <property type="entry name" value="S15_bact"/>
    <property type="match status" value="1"/>
</dbReference>
<dbReference type="SMART" id="SM01387">
    <property type="entry name" value="Ribosomal_S15"/>
    <property type="match status" value="1"/>
</dbReference>
<organism evidence="7 8">
    <name type="scientific">Phragmitibacter flavus</name>
    <dbReference type="NCBI Taxonomy" id="2576071"/>
    <lineage>
        <taxon>Bacteria</taxon>
        <taxon>Pseudomonadati</taxon>
        <taxon>Verrucomicrobiota</taxon>
        <taxon>Verrucomicrobiia</taxon>
        <taxon>Verrucomicrobiales</taxon>
        <taxon>Verrucomicrobiaceae</taxon>
        <taxon>Phragmitibacter</taxon>
    </lineage>
</organism>
<reference evidence="7 8" key="1">
    <citation type="submission" date="2019-05" db="EMBL/GenBank/DDBJ databases">
        <title>Verrucobacter flavum gen. nov., sp. nov. a new member of the family Verrucomicrobiaceae.</title>
        <authorList>
            <person name="Szuroczki S."/>
            <person name="Abbaszade G."/>
            <person name="Szabo A."/>
            <person name="Felfoldi T."/>
            <person name="Schumann P."/>
            <person name="Boka K."/>
            <person name="Keki Z."/>
            <person name="Toumi M."/>
            <person name="Toth E."/>
        </authorList>
    </citation>
    <scope>NUCLEOTIDE SEQUENCE [LARGE SCALE GENOMIC DNA]</scope>
    <source>
        <strain evidence="7 8">MG-N-17</strain>
    </source>
</reference>
<evidence type="ECO:0000313" key="8">
    <source>
        <dbReference type="Proteomes" id="UP000306196"/>
    </source>
</evidence>
<dbReference type="HAMAP" id="MF_01343_B">
    <property type="entry name" value="Ribosomal_uS15_B"/>
    <property type="match status" value="1"/>
</dbReference>
<comment type="subunit">
    <text evidence="3">Part of the 30S ribosomal subunit. Forms a bridge to the 50S subunit in the 70S ribosome, contacting the 23S rRNA.</text>
</comment>
<dbReference type="InterPro" id="IPR000589">
    <property type="entry name" value="Ribosomal_uS15"/>
</dbReference>
<dbReference type="CDD" id="cd00353">
    <property type="entry name" value="Ribosomal_S15p_S13e"/>
    <property type="match status" value="1"/>
</dbReference>
<dbReference type="GO" id="GO:0006412">
    <property type="term" value="P:translation"/>
    <property type="evidence" value="ECO:0007669"/>
    <property type="project" value="UniProtKB-UniRule"/>
</dbReference>
<dbReference type="PANTHER" id="PTHR23321:SF26">
    <property type="entry name" value="SMALL RIBOSOMAL SUBUNIT PROTEIN US15M"/>
    <property type="match status" value="1"/>
</dbReference>
<dbReference type="Pfam" id="PF00312">
    <property type="entry name" value="Ribosomal_S15"/>
    <property type="match status" value="1"/>
</dbReference>
<keyword evidence="3 5" id="KW-0699">rRNA-binding</keyword>
<keyword evidence="1 3" id="KW-0689">Ribosomal protein</keyword>
<sequence length="86" mass="9981">MSENATTEPQSFQLHEKDTGSADVQVARLTARITHLTKHLSTNDKDNSSRRGLLRMVARRRKLLDYLKNTEESRYQSLLKGLKLRR</sequence>
<evidence type="ECO:0000256" key="1">
    <source>
        <dbReference type="ARBA" id="ARBA00022980"/>
    </source>
</evidence>
<dbReference type="RefSeq" id="WP_138084591.1">
    <property type="nucleotide sequence ID" value="NZ_VAUV01000002.1"/>
</dbReference>
<evidence type="ECO:0000256" key="6">
    <source>
        <dbReference type="SAM" id="MobiDB-lite"/>
    </source>
</evidence>
<protein>
    <recommendedName>
        <fullName evidence="3">Small ribosomal subunit protein uS15</fullName>
    </recommendedName>
</protein>